<proteinExistence type="predicted"/>
<reference evidence="3 4" key="1">
    <citation type="submission" date="2020-04" db="EMBL/GenBank/DDBJ databases">
        <authorList>
            <person name="Klaysubun C."/>
            <person name="Duangmal K."/>
            <person name="Lipun K."/>
        </authorList>
    </citation>
    <scope>NUCLEOTIDE SEQUENCE [LARGE SCALE GENOMIC DNA]</scope>
    <source>
        <strain evidence="3 4">JCM 11839</strain>
    </source>
</reference>
<sequence length="194" mass="19268">MRRAWLGAVAVVLAVTAAGCTTVVSGNGVAAPPAGEAAPPPGAAPPPQPVPTTPTGPRSGLDVDVLDDECLLNAAEFGDLVGTAVRPPAQGSVERGDGSRSSSCVATTGTEPVAMINVYAVRSGTPADYVRAGPAGRRDLPGVGEAAAVIDTATGPTLQLASPRYLVTILVDGRVPSDDAWRAAAAAALSRLPV</sequence>
<organism evidence="3 4">
    <name type="scientific">Pseudonocardia xinjiangensis</name>
    <dbReference type="NCBI Taxonomy" id="75289"/>
    <lineage>
        <taxon>Bacteria</taxon>
        <taxon>Bacillati</taxon>
        <taxon>Actinomycetota</taxon>
        <taxon>Actinomycetes</taxon>
        <taxon>Pseudonocardiales</taxon>
        <taxon>Pseudonocardiaceae</taxon>
        <taxon>Pseudonocardia</taxon>
    </lineage>
</organism>
<accession>A0ABX1RDN2</accession>
<feature type="region of interest" description="Disordered" evidence="1">
    <location>
        <begin position="32"/>
        <end position="61"/>
    </location>
</feature>
<evidence type="ECO:0000256" key="2">
    <source>
        <dbReference type="SAM" id="SignalP"/>
    </source>
</evidence>
<evidence type="ECO:0000313" key="3">
    <source>
        <dbReference type="EMBL" id="NMH78497.1"/>
    </source>
</evidence>
<dbReference type="RefSeq" id="WP_169396570.1">
    <property type="nucleotide sequence ID" value="NZ_JAAXKY010000045.1"/>
</dbReference>
<evidence type="ECO:0008006" key="5">
    <source>
        <dbReference type="Google" id="ProtNLM"/>
    </source>
</evidence>
<dbReference type="Proteomes" id="UP001296706">
    <property type="component" value="Unassembled WGS sequence"/>
</dbReference>
<gene>
    <name evidence="3" type="ORF">HF577_15555</name>
</gene>
<evidence type="ECO:0000313" key="4">
    <source>
        <dbReference type="Proteomes" id="UP001296706"/>
    </source>
</evidence>
<dbReference type="EMBL" id="JAAXKY010000045">
    <property type="protein sequence ID" value="NMH78497.1"/>
    <property type="molecule type" value="Genomic_DNA"/>
</dbReference>
<protein>
    <recommendedName>
        <fullName evidence="5">DUF3558 domain-containing protein</fullName>
    </recommendedName>
</protein>
<feature type="chain" id="PRO_5045106935" description="DUF3558 domain-containing protein" evidence="2">
    <location>
        <begin position="31"/>
        <end position="194"/>
    </location>
</feature>
<keyword evidence="2" id="KW-0732">Signal</keyword>
<feature type="signal peptide" evidence="2">
    <location>
        <begin position="1"/>
        <end position="30"/>
    </location>
</feature>
<dbReference type="PROSITE" id="PS51257">
    <property type="entry name" value="PROKAR_LIPOPROTEIN"/>
    <property type="match status" value="1"/>
</dbReference>
<keyword evidence="4" id="KW-1185">Reference proteome</keyword>
<name>A0ABX1RDN2_9PSEU</name>
<evidence type="ECO:0000256" key="1">
    <source>
        <dbReference type="SAM" id="MobiDB-lite"/>
    </source>
</evidence>
<feature type="compositionally biased region" description="Pro residues" evidence="1">
    <location>
        <begin position="38"/>
        <end position="54"/>
    </location>
</feature>
<comment type="caution">
    <text evidence="3">The sequence shown here is derived from an EMBL/GenBank/DDBJ whole genome shotgun (WGS) entry which is preliminary data.</text>
</comment>